<dbReference type="PANTHER" id="PTHR21366">
    <property type="entry name" value="GLYOXALASE FAMILY PROTEIN"/>
    <property type="match status" value="1"/>
</dbReference>
<keyword evidence="2" id="KW-0456">Lyase</keyword>
<dbReference type="OrthoDB" id="5242400at2"/>
<dbReference type="Gene3D" id="3.10.180.10">
    <property type="entry name" value="2,3-Dihydroxybiphenyl 1,2-Dioxygenase, domain 1"/>
    <property type="match status" value="1"/>
</dbReference>
<dbReference type="Pfam" id="PF00903">
    <property type="entry name" value="Glyoxalase"/>
    <property type="match status" value="1"/>
</dbReference>
<organism evidence="2 3">
    <name type="scientific">Antricoccus suffuscus</name>
    <dbReference type="NCBI Taxonomy" id="1629062"/>
    <lineage>
        <taxon>Bacteria</taxon>
        <taxon>Bacillati</taxon>
        <taxon>Actinomycetota</taxon>
        <taxon>Actinomycetes</taxon>
        <taxon>Geodermatophilales</taxon>
        <taxon>Antricoccaceae</taxon>
        <taxon>Antricoccus</taxon>
    </lineage>
</organism>
<comment type="caution">
    <text evidence="2">The sequence shown here is derived from an EMBL/GenBank/DDBJ whole genome shotgun (WGS) entry which is preliminary data.</text>
</comment>
<evidence type="ECO:0000313" key="3">
    <source>
        <dbReference type="Proteomes" id="UP000237752"/>
    </source>
</evidence>
<accession>A0A2T0ZZU3</accession>
<dbReference type="InterPro" id="IPR050383">
    <property type="entry name" value="GlyoxalaseI/FosfomycinResist"/>
</dbReference>
<dbReference type="InterPro" id="IPR037523">
    <property type="entry name" value="VOC_core"/>
</dbReference>
<reference evidence="2 3" key="1">
    <citation type="submission" date="2018-03" db="EMBL/GenBank/DDBJ databases">
        <title>Genomic Encyclopedia of Archaeal and Bacterial Type Strains, Phase II (KMG-II): from individual species to whole genera.</title>
        <authorList>
            <person name="Goeker M."/>
        </authorList>
    </citation>
    <scope>NUCLEOTIDE SEQUENCE [LARGE SCALE GENOMIC DNA]</scope>
    <source>
        <strain evidence="2 3">DSM 100065</strain>
    </source>
</reference>
<dbReference type="InterPro" id="IPR029068">
    <property type="entry name" value="Glyas_Bleomycin-R_OHBP_Dase"/>
</dbReference>
<evidence type="ECO:0000313" key="2">
    <source>
        <dbReference type="EMBL" id="PRZ41804.1"/>
    </source>
</evidence>
<dbReference type="PANTHER" id="PTHR21366:SF31">
    <property type="entry name" value="METALLOTHIOL TRANSFERASE FOSB"/>
    <property type="match status" value="1"/>
</dbReference>
<keyword evidence="3" id="KW-1185">Reference proteome</keyword>
<dbReference type="InterPro" id="IPR004360">
    <property type="entry name" value="Glyas_Fos-R_dOase_dom"/>
</dbReference>
<dbReference type="RefSeq" id="WP_106349180.1">
    <property type="nucleotide sequence ID" value="NZ_PVUE01000008.1"/>
</dbReference>
<dbReference type="GO" id="GO:0016829">
    <property type="term" value="F:lyase activity"/>
    <property type="evidence" value="ECO:0007669"/>
    <property type="project" value="UniProtKB-KW"/>
</dbReference>
<gene>
    <name evidence="2" type="ORF">CLV47_108163</name>
</gene>
<sequence length="188" mass="20314">MSTEEKDFAVNGINHLALVCSNMQRTVEFYSDKLGFPLIKTVELPGGAGQHFFFDIGGGNHLAFFWFSKATAAVPGVSAPVGLPGIDDITSAIGSMNHVAFNISLDKFDEYQEKLKAKGIKTGVILNHDDSPSTVAREMHPGVFVRSLYFMDPDGIVLEFACYTRELTAADVRHAPAGEATISETVTA</sequence>
<dbReference type="GO" id="GO:0051213">
    <property type="term" value="F:dioxygenase activity"/>
    <property type="evidence" value="ECO:0007669"/>
    <property type="project" value="UniProtKB-KW"/>
</dbReference>
<protein>
    <submittedName>
        <fullName evidence="2">Catechol 2,3-dioxygenase-like lactoylglutathione lyase family enzyme</fullName>
    </submittedName>
</protein>
<evidence type="ECO:0000259" key="1">
    <source>
        <dbReference type="PROSITE" id="PS51819"/>
    </source>
</evidence>
<feature type="domain" description="VOC" evidence="1">
    <location>
        <begin position="12"/>
        <end position="163"/>
    </location>
</feature>
<dbReference type="PROSITE" id="PS51819">
    <property type="entry name" value="VOC"/>
    <property type="match status" value="1"/>
</dbReference>
<dbReference type="SUPFAM" id="SSF54593">
    <property type="entry name" value="Glyoxalase/Bleomycin resistance protein/Dihydroxybiphenyl dioxygenase"/>
    <property type="match status" value="1"/>
</dbReference>
<name>A0A2T0ZZU3_9ACTN</name>
<proteinExistence type="predicted"/>
<keyword evidence="2" id="KW-0560">Oxidoreductase</keyword>
<dbReference type="EMBL" id="PVUE01000008">
    <property type="protein sequence ID" value="PRZ41804.1"/>
    <property type="molecule type" value="Genomic_DNA"/>
</dbReference>
<dbReference type="AlphaFoldDB" id="A0A2T0ZZU3"/>
<dbReference type="Proteomes" id="UP000237752">
    <property type="component" value="Unassembled WGS sequence"/>
</dbReference>
<keyword evidence="2" id="KW-0223">Dioxygenase</keyword>